<dbReference type="AlphaFoldDB" id="A0A915HPU4"/>
<evidence type="ECO:0000313" key="2">
    <source>
        <dbReference type="WBParaSite" id="nRc.2.0.1.t03372-RA"/>
    </source>
</evidence>
<dbReference type="Proteomes" id="UP000887565">
    <property type="component" value="Unplaced"/>
</dbReference>
<organism evidence="1 2">
    <name type="scientific">Romanomermis culicivorax</name>
    <name type="common">Nematode worm</name>
    <dbReference type="NCBI Taxonomy" id="13658"/>
    <lineage>
        <taxon>Eukaryota</taxon>
        <taxon>Metazoa</taxon>
        <taxon>Ecdysozoa</taxon>
        <taxon>Nematoda</taxon>
        <taxon>Enoplea</taxon>
        <taxon>Dorylaimia</taxon>
        <taxon>Mermithida</taxon>
        <taxon>Mermithoidea</taxon>
        <taxon>Mermithidae</taxon>
        <taxon>Romanomermis</taxon>
    </lineage>
</organism>
<sequence>MYLCVKNVRISTDKLLLLPENKIGHKYYNCMKFKKWIYNWMVAVIHGNPLSFMKTTSANPECLVNKPLSFPKGGDVYLFLYSHKEGNGQFQIGLAKQI</sequence>
<dbReference type="WBParaSite" id="nRc.2.0.1.t03372-RA">
    <property type="protein sequence ID" value="nRc.2.0.1.t03372-RA"/>
    <property type="gene ID" value="nRc.2.0.1.g03372"/>
</dbReference>
<accession>A0A915HPU4</accession>
<name>A0A915HPU4_ROMCU</name>
<evidence type="ECO:0000313" key="1">
    <source>
        <dbReference type="Proteomes" id="UP000887565"/>
    </source>
</evidence>
<keyword evidence="1" id="KW-1185">Reference proteome</keyword>
<reference evidence="2" key="1">
    <citation type="submission" date="2022-11" db="UniProtKB">
        <authorList>
            <consortium name="WormBaseParasite"/>
        </authorList>
    </citation>
    <scope>IDENTIFICATION</scope>
</reference>
<protein>
    <submittedName>
        <fullName evidence="2">Uncharacterized protein</fullName>
    </submittedName>
</protein>
<proteinExistence type="predicted"/>